<organism evidence="2 3">
    <name type="scientific">Taxus chinensis</name>
    <name type="common">Chinese yew</name>
    <name type="synonym">Taxus wallichiana var. chinensis</name>
    <dbReference type="NCBI Taxonomy" id="29808"/>
    <lineage>
        <taxon>Eukaryota</taxon>
        <taxon>Viridiplantae</taxon>
        <taxon>Streptophyta</taxon>
        <taxon>Embryophyta</taxon>
        <taxon>Tracheophyta</taxon>
        <taxon>Spermatophyta</taxon>
        <taxon>Pinopsida</taxon>
        <taxon>Pinidae</taxon>
        <taxon>Conifers II</taxon>
        <taxon>Cupressales</taxon>
        <taxon>Taxaceae</taxon>
        <taxon>Taxus</taxon>
    </lineage>
</organism>
<reference evidence="2 3" key="1">
    <citation type="journal article" date="2021" name="Nat. Plants">
        <title>The Taxus genome provides insights into paclitaxel biosynthesis.</title>
        <authorList>
            <person name="Xiong X."/>
            <person name="Gou J."/>
            <person name="Liao Q."/>
            <person name="Li Y."/>
            <person name="Zhou Q."/>
            <person name="Bi G."/>
            <person name="Li C."/>
            <person name="Du R."/>
            <person name="Wang X."/>
            <person name="Sun T."/>
            <person name="Guo L."/>
            <person name="Liang H."/>
            <person name="Lu P."/>
            <person name="Wu Y."/>
            <person name="Zhang Z."/>
            <person name="Ro D.K."/>
            <person name="Shang Y."/>
            <person name="Huang S."/>
            <person name="Yan J."/>
        </authorList>
    </citation>
    <scope>NUCLEOTIDE SEQUENCE [LARGE SCALE GENOMIC DNA]</scope>
    <source>
        <strain evidence="2">Ta-2019</strain>
    </source>
</reference>
<name>A0AA38F410_TAXCH</name>
<accession>A0AA38F410</accession>
<gene>
    <name evidence="2" type="ORF">KI387_043203</name>
</gene>
<comment type="caution">
    <text evidence="2">The sequence shown here is derived from an EMBL/GenBank/DDBJ whole genome shotgun (WGS) entry which is preliminary data.</text>
</comment>
<feature type="compositionally biased region" description="Basic and acidic residues" evidence="1">
    <location>
        <begin position="92"/>
        <end position="101"/>
    </location>
</feature>
<proteinExistence type="predicted"/>
<feature type="non-terminal residue" evidence="2">
    <location>
        <position position="1"/>
    </location>
</feature>
<dbReference type="EMBL" id="JAHRHJ020003499">
    <property type="protein sequence ID" value="KAH9291609.1"/>
    <property type="molecule type" value="Genomic_DNA"/>
</dbReference>
<dbReference type="AlphaFoldDB" id="A0AA38F410"/>
<dbReference type="Proteomes" id="UP000824469">
    <property type="component" value="Unassembled WGS sequence"/>
</dbReference>
<evidence type="ECO:0000313" key="3">
    <source>
        <dbReference type="Proteomes" id="UP000824469"/>
    </source>
</evidence>
<keyword evidence="3" id="KW-1185">Reference proteome</keyword>
<protein>
    <submittedName>
        <fullName evidence="2">Uncharacterized protein</fullName>
    </submittedName>
</protein>
<evidence type="ECO:0000313" key="2">
    <source>
        <dbReference type="EMBL" id="KAH9291609.1"/>
    </source>
</evidence>
<feature type="region of interest" description="Disordered" evidence="1">
    <location>
        <begin position="81"/>
        <end position="117"/>
    </location>
</feature>
<evidence type="ECO:0000256" key="1">
    <source>
        <dbReference type="SAM" id="MobiDB-lite"/>
    </source>
</evidence>
<sequence>YMPVTRATSASGKGDLVSLQQDISTRKWKREVRSMAHEDERRSEDGEERFLRLEEDVAHISHSMDELGKIMKVVMENLGVSMDTSEASEELESSHHEKEQPHSNQAPPPFKAEEKIDIQPYEGEVNADKLDHWLSIRYTFICIQLN</sequence>